<sequence>MEQTVENTNHKIKDIIKNLEDITRELNRINYNHKYRIENFENSKERPSILKAQEEILQIELMVLGKQPS</sequence>
<accession>A0A2I1HSC4</accession>
<dbReference type="AlphaFoldDB" id="A0A2I1HSC4"/>
<reference evidence="2 3" key="1">
    <citation type="submission" date="2015-10" db="EMBL/GenBank/DDBJ databases">
        <title>Genome analyses suggest a sexual origin of heterokaryosis in a supposedly ancient asexual fungus.</title>
        <authorList>
            <person name="Ropars J."/>
            <person name="Sedzielewska K."/>
            <person name="Noel J."/>
            <person name="Charron P."/>
            <person name="Farinelli L."/>
            <person name="Marton T."/>
            <person name="Kruger M."/>
            <person name="Pelin A."/>
            <person name="Brachmann A."/>
            <person name="Corradi N."/>
        </authorList>
    </citation>
    <scope>NUCLEOTIDE SEQUENCE [LARGE SCALE GENOMIC DNA]</scope>
    <source>
        <strain evidence="2 3">A4</strain>
    </source>
</reference>
<proteinExistence type="predicted"/>
<comment type="caution">
    <text evidence="2">The sequence shown here is derived from an EMBL/GenBank/DDBJ whole genome shotgun (WGS) entry which is preliminary data.</text>
</comment>
<organism evidence="2 3">
    <name type="scientific">Rhizophagus irregularis</name>
    <dbReference type="NCBI Taxonomy" id="588596"/>
    <lineage>
        <taxon>Eukaryota</taxon>
        <taxon>Fungi</taxon>
        <taxon>Fungi incertae sedis</taxon>
        <taxon>Mucoromycota</taxon>
        <taxon>Glomeromycotina</taxon>
        <taxon>Glomeromycetes</taxon>
        <taxon>Glomerales</taxon>
        <taxon>Glomeraceae</taxon>
        <taxon>Rhizophagus</taxon>
    </lineage>
</organism>
<evidence type="ECO:0000313" key="3">
    <source>
        <dbReference type="Proteomes" id="UP000234323"/>
    </source>
</evidence>
<dbReference type="Proteomes" id="UP000234323">
    <property type="component" value="Unassembled WGS sequence"/>
</dbReference>
<dbReference type="EMBL" id="LLXI01005826">
    <property type="protein sequence ID" value="PKY61756.1"/>
    <property type="molecule type" value="Genomic_DNA"/>
</dbReference>
<keyword evidence="3" id="KW-1185">Reference proteome</keyword>
<gene>
    <name evidence="2" type="ORF">RhiirA4_487173</name>
</gene>
<protein>
    <submittedName>
        <fullName evidence="2">Uncharacterized protein</fullName>
    </submittedName>
</protein>
<evidence type="ECO:0000256" key="1">
    <source>
        <dbReference type="SAM" id="Coils"/>
    </source>
</evidence>
<keyword evidence="1" id="KW-0175">Coiled coil</keyword>
<name>A0A2I1HSC4_9GLOM</name>
<feature type="coiled-coil region" evidence="1">
    <location>
        <begin position="5"/>
        <end position="32"/>
    </location>
</feature>
<evidence type="ECO:0000313" key="2">
    <source>
        <dbReference type="EMBL" id="PKY61756.1"/>
    </source>
</evidence>